<dbReference type="EMBL" id="OJIN01000167">
    <property type="protein sequence ID" value="SPD74596.1"/>
    <property type="molecule type" value="Genomic_DNA"/>
</dbReference>
<dbReference type="AlphaFoldDB" id="A0A445MYN7"/>
<organism evidence="1">
    <name type="scientific">uncultured Desulfobacterium sp</name>
    <dbReference type="NCBI Taxonomy" id="201089"/>
    <lineage>
        <taxon>Bacteria</taxon>
        <taxon>Pseudomonadati</taxon>
        <taxon>Thermodesulfobacteriota</taxon>
        <taxon>Desulfobacteria</taxon>
        <taxon>Desulfobacterales</taxon>
        <taxon>Desulfobacteriaceae</taxon>
        <taxon>Desulfobacterium</taxon>
        <taxon>environmental samples</taxon>
    </lineage>
</organism>
<proteinExistence type="predicted"/>
<gene>
    <name evidence="1" type="ORF">PITCH_A270002</name>
</gene>
<protein>
    <submittedName>
        <fullName evidence="1">Uncharacterized protein</fullName>
    </submittedName>
</protein>
<accession>A0A445MYN7</accession>
<evidence type="ECO:0000313" key="1">
    <source>
        <dbReference type="EMBL" id="SPD74596.1"/>
    </source>
</evidence>
<name>A0A445MYN7_9BACT</name>
<reference evidence="1" key="1">
    <citation type="submission" date="2018-01" db="EMBL/GenBank/DDBJ databases">
        <authorList>
            <person name="Regsiter A."/>
            <person name="William W."/>
        </authorList>
    </citation>
    <scope>NUCLEOTIDE SEQUENCE</scope>
    <source>
        <strain evidence="1">TRIP AH-1</strain>
    </source>
</reference>
<sequence>MLNLGDGMILHDIYNTINELVFMLLSETVEKCSILCQIKKDENFNLLNMLHLFFCKFEINNKIVGQQVGFFKGLAVSLPIYRGERLKF</sequence>